<dbReference type="AlphaFoldDB" id="A0A4V2YKL7"/>
<dbReference type="EMBL" id="SMKX01000270">
    <property type="protein sequence ID" value="TDD43087.1"/>
    <property type="molecule type" value="Genomic_DNA"/>
</dbReference>
<dbReference type="SUPFAM" id="SSF46785">
    <property type="entry name" value="Winged helix' DNA-binding domain"/>
    <property type="match status" value="1"/>
</dbReference>
<sequence length="389" mass="39978">MTVNRGVSGRPSASVVLARLLAQPGPQTRSELAAACALSRPTVFAAVERLDAMGLVESLGQRSGLPGRTATLYGVPTRAGCVAAIDIGGTNLRVAVCDVSGTPLVEVKRPTQAQGAESVVRQAVELLAEVRVEAGRADVPLLAAGVSTPGAVNLTNDPMVRYAWNLGQETPYDLYSQLAAGIDGPVLLENNVNLAAIAEHRHGAGSSLSTFAVIAIGAGVGAGIMHNGTLLRGAHGAAGEVGFLPTTHARRGTPTEPDEAGGLALLREARALDPALRDVQDLFDRARAGDDYALSLVEDECHRIHEIVAALSAIVDPETVILTGGIGDNELLATRVAELAATLPVPIAVLRSTLGDRASLVGAIATATDHARIQLLARTESTPAASSSI</sequence>
<proteinExistence type="inferred from homology"/>
<evidence type="ECO:0000313" key="2">
    <source>
        <dbReference type="EMBL" id="TDD43087.1"/>
    </source>
</evidence>
<keyword evidence="3" id="KW-1185">Reference proteome</keyword>
<dbReference type="InterPro" id="IPR036388">
    <property type="entry name" value="WH-like_DNA-bd_sf"/>
</dbReference>
<dbReference type="Proteomes" id="UP000295124">
    <property type="component" value="Unassembled WGS sequence"/>
</dbReference>
<evidence type="ECO:0000256" key="1">
    <source>
        <dbReference type="ARBA" id="ARBA00006479"/>
    </source>
</evidence>
<organism evidence="2 3">
    <name type="scientific">Kribbella antibiotica</name>
    <dbReference type="NCBI Taxonomy" id="190195"/>
    <lineage>
        <taxon>Bacteria</taxon>
        <taxon>Bacillati</taxon>
        <taxon>Actinomycetota</taxon>
        <taxon>Actinomycetes</taxon>
        <taxon>Propionibacteriales</taxon>
        <taxon>Kribbellaceae</taxon>
        <taxon>Kribbella</taxon>
    </lineage>
</organism>
<dbReference type="SUPFAM" id="SSF53067">
    <property type="entry name" value="Actin-like ATPase domain"/>
    <property type="match status" value="1"/>
</dbReference>
<dbReference type="OrthoDB" id="4902213at2"/>
<accession>A0A4V2YKL7</accession>
<dbReference type="InterPro" id="IPR043129">
    <property type="entry name" value="ATPase_NBD"/>
</dbReference>
<gene>
    <name evidence="2" type="ORF">E1263_41885</name>
</gene>
<dbReference type="InterPro" id="IPR000600">
    <property type="entry name" value="ROK"/>
</dbReference>
<dbReference type="Gene3D" id="1.10.10.10">
    <property type="entry name" value="Winged helix-like DNA-binding domain superfamily/Winged helix DNA-binding domain"/>
    <property type="match status" value="1"/>
</dbReference>
<comment type="caution">
    <text evidence="2">The sequence shown here is derived from an EMBL/GenBank/DDBJ whole genome shotgun (WGS) entry which is preliminary data.</text>
</comment>
<dbReference type="CDD" id="cd23763">
    <property type="entry name" value="ASKHA_ATPase_ROK"/>
    <property type="match status" value="1"/>
</dbReference>
<evidence type="ECO:0000313" key="3">
    <source>
        <dbReference type="Proteomes" id="UP000295124"/>
    </source>
</evidence>
<dbReference type="Pfam" id="PF00480">
    <property type="entry name" value="ROK"/>
    <property type="match status" value="1"/>
</dbReference>
<protein>
    <submittedName>
        <fullName evidence="2">ROK family transcriptional regulator</fullName>
    </submittedName>
</protein>
<dbReference type="Gene3D" id="3.30.420.40">
    <property type="match status" value="2"/>
</dbReference>
<dbReference type="InterPro" id="IPR036390">
    <property type="entry name" value="WH_DNA-bd_sf"/>
</dbReference>
<dbReference type="PANTHER" id="PTHR18964:SF149">
    <property type="entry name" value="BIFUNCTIONAL UDP-N-ACETYLGLUCOSAMINE 2-EPIMERASE_N-ACETYLMANNOSAMINE KINASE"/>
    <property type="match status" value="1"/>
</dbReference>
<name>A0A4V2YKL7_9ACTN</name>
<comment type="similarity">
    <text evidence="1">Belongs to the ROK (NagC/XylR) family.</text>
</comment>
<reference evidence="2 3" key="1">
    <citation type="submission" date="2019-03" db="EMBL/GenBank/DDBJ databases">
        <title>Draft genome sequences of novel Actinobacteria.</title>
        <authorList>
            <person name="Sahin N."/>
            <person name="Ay H."/>
            <person name="Saygin H."/>
        </authorList>
    </citation>
    <scope>NUCLEOTIDE SEQUENCE [LARGE SCALE GENOMIC DNA]</scope>
    <source>
        <strain evidence="2 3">JCM 13523</strain>
    </source>
</reference>
<dbReference type="RefSeq" id="WP_132177955.1">
    <property type="nucleotide sequence ID" value="NZ_SMKX01000270.1"/>
</dbReference>
<dbReference type="PANTHER" id="PTHR18964">
    <property type="entry name" value="ROK (REPRESSOR, ORF, KINASE) FAMILY"/>
    <property type="match status" value="1"/>
</dbReference>